<dbReference type="GO" id="GO:0016020">
    <property type="term" value="C:membrane"/>
    <property type="evidence" value="ECO:0007669"/>
    <property type="project" value="InterPro"/>
</dbReference>
<dbReference type="PROSITE" id="PS51002">
    <property type="entry name" value="CYTB_NTER"/>
    <property type="match status" value="1"/>
</dbReference>
<keyword evidence="3" id="KW-0411">Iron-sulfur</keyword>
<dbReference type="InterPro" id="IPR027387">
    <property type="entry name" value="Cytb/b6-like_sf"/>
</dbReference>
<dbReference type="InterPro" id="IPR005797">
    <property type="entry name" value="Cyt_b/b6_N"/>
</dbReference>
<dbReference type="InterPro" id="IPR017896">
    <property type="entry name" value="4Fe4S_Fe-S-bd"/>
</dbReference>
<feature type="transmembrane region" description="Helical" evidence="4">
    <location>
        <begin position="262"/>
        <end position="290"/>
    </location>
</feature>
<organism evidence="7 8">
    <name type="scientific">Candidatus Obscuribacter phosphatis</name>
    <dbReference type="NCBI Taxonomy" id="1906157"/>
    <lineage>
        <taxon>Bacteria</taxon>
        <taxon>Bacillati</taxon>
        <taxon>Candidatus Melainabacteria</taxon>
        <taxon>Candidatus Obscuribacterales</taxon>
        <taxon>Candidatus Obscuribacteraceae</taxon>
        <taxon>Candidatus Obscuribacter</taxon>
    </lineage>
</organism>
<feature type="transmembrane region" description="Helical" evidence="4">
    <location>
        <begin position="40"/>
        <end position="57"/>
    </location>
</feature>
<gene>
    <name evidence="7" type="ORF">J0M35_11515</name>
</gene>
<keyword evidence="1" id="KW-0479">Metal-binding</keyword>
<evidence type="ECO:0000313" key="7">
    <source>
        <dbReference type="EMBL" id="MBN8660987.1"/>
    </source>
</evidence>
<feature type="domain" description="4Fe-4S ferredoxin-type" evidence="6">
    <location>
        <begin position="340"/>
        <end position="369"/>
    </location>
</feature>
<dbReference type="EMBL" id="JAFLCK010000015">
    <property type="protein sequence ID" value="MBN8660987.1"/>
    <property type="molecule type" value="Genomic_DNA"/>
</dbReference>
<evidence type="ECO:0000259" key="6">
    <source>
        <dbReference type="PROSITE" id="PS51379"/>
    </source>
</evidence>
<evidence type="ECO:0000256" key="3">
    <source>
        <dbReference type="ARBA" id="ARBA00023014"/>
    </source>
</evidence>
<dbReference type="Gene3D" id="3.30.70.20">
    <property type="match status" value="1"/>
</dbReference>
<evidence type="ECO:0000313" key="8">
    <source>
        <dbReference type="Proteomes" id="UP000664277"/>
    </source>
</evidence>
<proteinExistence type="predicted"/>
<dbReference type="SUPFAM" id="SSF81342">
    <property type="entry name" value="Transmembrane di-heme cytochromes"/>
    <property type="match status" value="1"/>
</dbReference>
<feature type="transmembrane region" description="Helical" evidence="4">
    <location>
        <begin position="92"/>
        <end position="113"/>
    </location>
</feature>
<accession>A0A8J7PGK9</accession>
<dbReference type="GO" id="GO:0051536">
    <property type="term" value="F:iron-sulfur cluster binding"/>
    <property type="evidence" value="ECO:0007669"/>
    <property type="project" value="UniProtKB-KW"/>
</dbReference>
<dbReference type="PROSITE" id="PS51379">
    <property type="entry name" value="4FE4S_FER_2"/>
    <property type="match status" value="2"/>
</dbReference>
<dbReference type="GO" id="GO:0016491">
    <property type="term" value="F:oxidoreductase activity"/>
    <property type="evidence" value="ECO:0007669"/>
    <property type="project" value="InterPro"/>
</dbReference>
<sequence>MYSSIPKGMTDLTLAIEKAVNAVLTNKYNPFYYHGALPQFYLWVLFLSGLLLFAYYIPTIDNAYFSENLVNAWTSVDYITDTLPYGAVVRAIHRYAGDAMVITIVLHALRVWITDRYRQYRWFQWVSGIVLFLMVMFIGQTGYYLVWDERSLILTRMTSTALEAIPFIGPGLKTWFLNGGAITNLTLSNFLFIHIGFSFSLLFGLWLHYVRMTRPVITPPPAINYMLVAVLLVFVFLVPVTSGKMADINTQPTSFEIDWFFLWPYYLLAHVDITTYWVLIIGGSVALCLIPLPSLYKAAHPVEPAEVVLNKCTGCSMCAADCPYQAIEMVPAPSGSRFKKLATVKAYRCSGCGVCVGACAFDAIDLPNLLDTDVTAKIKALAEAQ</sequence>
<name>A0A8J7PGK9_9BACT</name>
<keyword evidence="2" id="KW-0408">Iron</keyword>
<dbReference type="GO" id="GO:0009055">
    <property type="term" value="F:electron transfer activity"/>
    <property type="evidence" value="ECO:0007669"/>
    <property type="project" value="InterPro"/>
</dbReference>
<feature type="transmembrane region" description="Helical" evidence="4">
    <location>
        <begin position="222"/>
        <end position="242"/>
    </location>
</feature>
<protein>
    <submittedName>
        <fullName evidence="7">Cytochrome b N-terminal domain-containing protein</fullName>
    </submittedName>
</protein>
<dbReference type="SUPFAM" id="SSF54862">
    <property type="entry name" value="4Fe-4S ferredoxins"/>
    <property type="match status" value="1"/>
</dbReference>
<dbReference type="Pfam" id="PF12838">
    <property type="entry name" value="Fer4_7"/>
    <property type="match status" value="1"/>
</dbReference>
<evidence type="ECO:0000259" key="5">
    <source>
        <dbReference type="PROSITE" id="PS51002"/>
    </source>
</evidence>
<dbReference type="Gene3D" id="1.20.810.10">
    <property type="entry name" value="Cytochrome Bc1 Complex, Chain C"/>
    <property type="match status" value="1"/>
</dbReference>
<dbReference type="PANTHER" id="PTHR19271">
    <property type="entry name" value="CYTOCHROME B"/>
    <property type="match status" value="1"/>
</dbReference>
<dbReference type="PROSITE" id="PS00198">
    <property type="entry name" value="4FE4S_FER_1"/>
    <property type="match status" value="1"/>
</dbReference>
<feature type="domain" description="4Fe-4S ferredoxin-type" evidence="6">
    <location>
        <begin position="303"/>
        <end position="332"/>
    </location>
</feature>
<feature type="domain" description="Cytochrome b/b6 N-terminal region profile" evidence="5">
    <location>
        <begin position="1"/>
        <end position="221"/>
    </location>
</feature>
<keyword evidence="4" id="KW-0812">Transmembrane</keyword>
<dbReference type="Pfam" id="PF00033">
    <property type="entry name" value="Cytochrome_B"/>
    <property type="match status" value="1"/>
</dbReference>
<comment type="caution">
    <text evidence="7">The sequence shown here is derived from an EMBL/GenBank/DDBJ whole genome shotgun (WGS) entry which is preliminary data.</text>
</comment>
<dbReference type="InterPro" id="IPR017900">
    <property type="entry name" value="4Fe4S_Fe_S_CS"/>
</dbReference>
<feature type="transmembrane region" description="Helical" evidence="4">
    <location>
        <begin position="125"/>
        <end position="147"/>
    </location>
</feature>
<dbReference type="Proteomes" id="UP000664277">
    <property type="component" value="Unassembled WGS sequence"/>
</dbReference>
<keyword evidence="4" id="KW-1133">Transmembrane helix</keyword>
<evidence type="ECO:0000256" key="1">
    <source>
        <dbReference type="ARBA" id="ARBA00022723"/>
    </source>
</evidence>
<dbReference type="InterPro" id="IPR016174">
    <property type="entry name" value="Di-haem_cyt_TM"/>
</dbReference>
<dbReference type="GO" id="GO:0046872">
    <property type="term" value="F:metal ion binding"/>
    <property type="evidence" value="ECO:0007669"/>
    <property type="project" value="UniProtKB-KW"/>
</dbReference>
<dbReference type="PANTHER" id="PTHR19271:SF16">
    <property type="entry name" value="CYTOCHROME B"/>
    <property type="match status" value="1"/>
</dbReference>
<reference evidence="7" key="1">
    <citation type="submission" date="2021-02" db="EMBL/GenBank/DDBJ databases">
        <title>Genome-Resolved Metagenomics of a Microbial Community Performing Photosynthetic Biological Nutrient Removal.</title>
        <authorList>
            <person name="Mcdaniel E.A."/>
        </authorList>
    </citation>
    <scope>NUCLEOTIDE SEQUENCE</scope>
    <source>
        <strain evidence="7">UWPOB_OBS1</strain>
    </source>
</reference>
<dbReference type="GO" id="GO:0022904">
    <property type="term" value="P:respiratory electron transport chain"/>
    <property type="evidence" value="ECO:0007669"/>
    <property type="project" value="InterPro"/>
</dbReference>
<evidence type="ECO:0000256" key="2">
    <source>
        <dbReference type="ARBA" id="ARBA00023004"/>
    </source>
</evidence>
<evidence type="ECO:0000256" key="4">
    <source>
        <dbReference type="SAM" id="Phobius"/>
    </source>
</evidence>
<keyword evidence="4" id="KW-0472">Membrane</keyword>
<dbReference type="AlphaFoldDB" id="A0A8J7PGK9"/>
<feature type="transmembrane region" description="Helical" evidence="4">
    <location>
        <begin position="190"/>
        <end position="210"/>
    </location>
</feature>